<dbReference type="InterPro" id="IPR006935">
    <property type="entry name" value="Helicase/UvrB_N"/>
</dbReference>
<dbReference type="InterPro" id="IPR001650">
    <property type="entry name" value="Helicase_C-like"/>
</dbReference>
<comment type="caution">
    <text evidence="3">The sequence shown here is derived from an EMBL/GenBank/DDBJ whole genome shotgun (WGS) entry which is preliminary data.</text>
</comment>
<evidence type="ECO:0000313" key="3">
    <source>
        <dbReference type="EMBL" id="KRM02058.1"/>
    </source>
</evidence>
<dbReference type="CDD" id="cd09204">
    <property type="entry name" value="PLDc_N_DEXD_b2"/>
    <property type="match status" value="1"/>
</dbReference>
<dbReference type="Pfam" id="PF26350">
    <property type="entry name" value="DUF8090"/>
    <property type="match status" value="1"/>
</dbReference>
<sequence length="965" mass="112137">MDLENDLTKTVLNNYIDKDKFLSTGNLSARLILNHGQNDNVYRVLKMELATCKSFTFAVAFVTQEGFTSFLTVLSDLAKRGIHGRVLTSTYLYFNEPEAFRSLMKVPNIETRIFNERDPKTNKKLPFHAKGYLFEHEGYRSAIIGSSNLTSGALISNYEWNLNVNSLDNAEITEQINLQIEAEWRKATPLTEQWLSQYQKHYDQNNLIESGIAENKHSNKIQPNKMQKEALGEIQSLRQSGENKALIISATGTGKTYLGAFDVRTFKPKRFLYVVHREQILQKSKQSFYNVIGGNYSDYGIYSGNHQEGLNSKYVFATVQTLAKDENLKKFAKDAFDYILFDEAHHLGAAQELKIFKYFRPKFCLGMTATPERTDDFNIYKLFNYNIAYEIRLQNALDQDMLCPFHYYGVEDYIYQNELINGASSLNRLVSDERVNYILQQTDYYGYSGRILHGLIFCSRKKEAEILAEKLTKKDCPSLAISGTDSISKREKAVKRLEKGQVKYLITVDVFNEGVDIPCINQIVLLRNTQSSIVFVQQLGRGLRKYKGKDYLTVIDFVGDYDNNYLIPVALTGDKSHNRDRVRDKLDLEPIYGVSLINFTNVAKEQIYKSINHSNLTLKRKLREEYTNEKRKFGRIPLMYDLQKESIDCEIIAEKYKNYSHFLQEMGESAYQVSNFQDKILEFLTVVLANGKREHELLLLNELLSQKEIKEKQYLDNLRKNHCLISDDILKSVDTILSLSYFVRKSLPNKETYGGESIVEHKNKKYSLNKKIREELINQNFYLLFRDAIRTGLLRSKKYDSEKIFTIDERYTRMDANRLLNWEKIVPGQNIGGYKFDYDKKNCAIFITYNKKADAQTLAYQDQFINQSIINMYSKYPRNLESKEIKNFKDKEITFHLFVKKSDDDGKSFIYLGTCQPQVDSFREKAMKRVDKKNNAKTVKVVSMNLKLTTPVDINTYYMLTKMKY</sequence>
<dbReference type="Pfam" id="PF11907">
    <property type="entry name" value="DUF3427"/>
    <property type="match status" value="1"/>
</dbReference>
<dbReference type="Pfam" id="PF00271">
    <property type="entry name" value="Helicase_C"/>
    <property type="match status" value="1"/>
</dbReference>
<dbReference type="Gene3D" id="3.30.870.10">
    <property type="entry name" value="Endonuclease Chain A"/>
    <property type="match status" value="1"/>
</dbReference>
<dbReference type="CDD" id="cd18032">
    <property type="entry name" value="DEXHc_RE_I_III_res"/>
    <property type="match status" value="1"/>
</dbReference>
<dbReference type="Pfam" id="PF13091">
    <property type="entry name" value="PLDc_2"/>
    <property type="match status" value="1"/>
</dbReference>
<dbReference type="Proteomes" id="UP000051307">
    <property type="component" value="Unassembled WGS sequence"/>
</dbReference>
<evidence type="ECO:0000313" key="4">
    <source>
        <dbReference type="Proteomes" id="UP000051307"/>
    </source>
</evidence>
<feature type="domain" description="Helicase C-terminal" evidence="2">
    <location>
        <begin position="440"/>
        <end position="589"/>
    </location>
</feature>
<dbReference type="PANTHER" id="PTHR47396:SF1">
    <property type="entry name" value="ATP-DEPENDENT HELICASE IRC3-RELATED"/>
    <property type="match status" value="1"/>
</dbReference>
<dbReference type="OrthoDB" id="9802848at2"/>
<dbReference type="SUPFAM" id="SSF56024">
    <property type="entry name" value="Phospholipase D/nuclease"/>
    <property type="match status" value="1"/>
</dbReference>
<dbReference type="CDD" id="cd18799">
    <property type="entry name" value="SF2_C_EcoAI-like"/>
    <property type="match status" value="1"/>
</dbReference>
<dbReference type="eggNOG" id="COG1061">
    <property type="taxonomic scope" value="Bacteria"/>
</dbReference>
<name>A0A0R1V9A0_9LACO</name>
<dbReference type="InterPro" id="IPR027417">
    <property type="entry name" value="P-loop_NTPase"/>
</dbReference>
<accession>A0A0R1V9A0</accession>
<dbReference type="GO" id="GO:0005524">
    <property type="term" value="F:ATP binding"/>
    <property type="evidence" value="ECO:0007669"/>
    <property type="project" value="InterPro"/>
</dbReference>
<dbReference type="Gene3D" id="3.40.50.300">
    <property type="entry name" value="P-loop containing nucleotide triphosphate hydrolases"/>
    <property type="match status" value="2"/>
</dbReference>
<dbReference type="PANTHER" id="PTHR47396">
    <property type="entry name" value="TYPE I RESTRICTION ENZYME ECOKI R PROTEIN"/>
    <property type="match status" value="1"/>
</dbReference>
<dbReference type="GO" id="GO:0005829">
    <property type="term" value="C:cytosol"/>
    <property type="evidence" value="ECO:0007669"/>
    <property type="project" value="TreeGrafter"/>
</dbReference>
<dbReference type="SMART" id="SM00490">
    <property type="entry name" value="HELICc"/>
    <property type="match status" value="1"/>
</dbReference>
<dbReference type="SMART" id="SM00487">
    <property type="entry name" value="DEXDc"/>
    <property type="match status" value="1"/>
</dbReference>
<feature type="domain" description="Helicase ATP-binding" evidence="1">
    <location>
        <begin position="236"/>
        <end position="389"/>
    </location>
</feature>
<evidence type="ECO:0000259" key="2">
    <source>
        <dbReference type="PROSITE" id="PS51194"/>
    </source>
</evidence>
<dbReference type="Pfam" id="PF04851">
    <property type="entry name" value="ResIII"/>
    <property type="match status" value="1"/>
</dbReference>
<proteinExistence type="predicted"/>
<organism evidence="3 4">
    <name type="scientific">Lactobacillus kitasatonis DSM 16761 = JCM 1039</name>
    <dbReference type="NCBI Taxonomy" id="1423767"/>
    <lineage>
        <taxon>Bacteria</taxon>
        <taxon>Bacillati</taxon>
        <taxon>Bacillota</taxon>
        <taxon>Bacilli</taxon>
        <taxon>Lactobacillales</taxon>
        <taxon>Lactobacillaceae</taxon>
        <taxon>Lactobacillus</taxon>
    </lineage>
</organism>
<reference evidence="3 4" key="1">
    <citation type="journal article" date="2015" name="Genome Announc.">
        <title>Expanding the biotechnology potential of lactobacilli through comparative genomics of 213 strains and associated genera.</title>
        <authorList>
            <person name="Sun Z."/>
            <person name="Harris H.M."/>
            <person name="McCann A."/>
            <person name="Guo C."/>
            <person name="Argimon S."/>
            <person name="Zhang W."/>
            <person name="Yang X."/>
            <person name="Jeffery I.B."/>
            <person name="Cooney J.C."/>
            <person name="Kagawa T.F."/>
            <person name="Liu W."/>
            <person name="Song Y."/>
            <person name="Salvetti E."/>
            <person name="Wrobel A."/>
            <person name="Rasinkangas P."/>
            <person name="Parkhill J."/>
            <person name="Rea M.C."/>
            <person name="O'Sullivan O."/>
            <person name="Ritari J."/>
            <person name="Douillard F.P."/>
            <person name="Paul Ross R."/>
            <person name="Yang R."/>
            <person name="Briner A.E."/>
            <person name="Felis G.E."/>
            <person name="de Vos W.M."/>
            <person name="Barrangou R."/>
            <person name="Klaenhammer T.R."/>
            <person name="Caufield P.W."/>
            <person name="Cui Y."/>
            <person name="Zhang H."/>
            <person name="O'Toole P.W."/>
        </authorList>
    </citation>
    <scope>NUCLEOTIDE SEQUENCE [LARGE SCALE GENOMIC DNA]</scope>
    <source>
        <strain evidence="3 4">DSM 16761</strain>
    </source>
</reference>
<dbReference type="InterPro" id="IPR021835">
    <property type="entry name" value="DUF3427"/>
</dbReference>
<gene>
    <name evidence="3" type="ORF">FC59_GL001926</name>
</gene>
<dbReference type="GO" id="GO:0016787">
    <property type="term" value="F:hydrolase activity"/>
    <property type="evidence" value="ECO:0007669"/>
    <property type="project" value="InterPro"/>
</dbReference>
<dbReference type="RefSeq" id="WP_025015599.1">
    <property type="nucleotide sequence ID" value="NZ_AZFU01000045.1"/>
</dbReference>
<dbReference type="PROSITE" id="PS51194">
    <property type="entry name" value="HELICASE_CTER"/>
    <property type="match status" value="1"/>
</dbReference>
<dbReference type="InterPro" id="IPR025202">
    <property type="entry name" value="PLD-like_dom"/>
</dbReference>
<protein>
    <submittedName>
        <fullName evidence="3">Uncharacterized protein</fullName>
    </submittedName>
</protein>
<dbReference type="GO" id="GO:0003677">
    <property type="term" value="F:DNA binding"/>
    <property type="evidence" value="ECO:0007669"/>
    <property type="project" value="InterPro"/>
</dbReference>
<dbReference type="InterPro" id="IPR014001">
    <property type="entry name" value="Helicase_ATP-bd"/>
</dbReference>
<dbReference type="InterPro" id="IPR058403">
    <property type="entry name" value="DUF8090"/>
</dbReference>
<dbReference type="AlphaFoldDB" id="A0A0R1V9A0"/>
<dbReference type="SUPFAM" id="SSF52540">
    <property type="entry name" value="P-loop containing nucleoside triphosphate hydrolases"/>
    <property type="match status" value="1"/>
</dbReference>
<dbReference type="EMBL" id="AZFU01000045">
    <property type="protein sequence ID" value="KRM02058.1"/>
    <property type="molecule type" value="Genomic_DNA"/>
</dbReference>
<dbReference type="PATRIC" id="fig|1423767.3.peg.1995"/>
<evidence type="ECO:0000259" key="1">
    <source>
        <dbReference type="PROSITE" id="PS51192"/>
    </source>
</evidence>
<dbReference type="PROSITE" id="PS51192">
    <property type="entry name" value="HELICASE_ATP_BIND_1"/>
    <property type="match status" value="1"/>
</dbReference>
<dbReference type="eggNOG" id="COG3886">
    <property type="taxonomic scope" value="Bacteria"/>
</dbReference>
<dbReference type="InterPro" id="IPR050742">
    <property type="entry name" value="Helicase_Restrict-Modif_Enz"/>
</dbReference>